<name>A0A1U9ZWQ9_9ACTN</name>
<keyword evidence="5" id="KW-0862">Zinc</keyword>
<proteinExistence type="predicted"/>
<evidence type="ECO:0000256" key="7">
    <source>
        <dbReference type="ARBA" id="ARBA00023049"/>
    </source>
</evidence>
<evidence type="ECO:0000256" key="4">
    <source>
        <dbReference type="ARBA" id="ARBA00022801"/>
    </source>
</evidence>
<accession>A0A1U9ZWQ9</accession>
<dbReference type="STRING" id="1909395.BKM31_13725"/>
<evidence type="ECO:0000256" key="1">
    <source>
        <dbReference type="ARBA" id="ARBA00001362"/>
    </source>
</evidence>
<dbReference type="KEGG" id="noa:BKM31_13725"/>
<dbReference type="GO" id="GO:0071555">
    <property type="term" value="P:cell wall organization"/>
    <property type="evidence" value="ECO:0007669"/>
    <property type="project" value="UniProtKB-KW"/>
</dbReference>
<dbReference type="Proteomes" id="UP000190797">
    <property type="component" value="Chromosome"/>
</dbReference>
<dbReference type="GO" id="GO:0160237">
    <property type="term" value="F:D-Ala-D-Ala dipeptidase activity"/>
    <property type="evidence" value="ECO:0007669"/>
    <property type="project" value="UniProtKB-EC"/>
</dbReference>
<gene>
    <name evidence="9" type="ORF">BKM31_13725</name>
</gene>
<keyword evidence="7" id="KW-0482">Metalloprotease</keyword>
<dbReference type="Gene3D" id="3.30.1380.10">
    <property type="match status" value="1"/>
</dbReference>
<dbReference type="RefSeq" id="WP_186403925.1">
    <property type="nucleotide sequence ID" value="NZ_CP017717.1"/>
</dbReference>
<evidence type="ECO:0000256" key="3">
    <source>
        <dbReference type="ARBA" id="ARBA00022723"/>
    </source>
</evidence>
<comment type="catalytic activity">
    <reaction evidence="1">
        <text>D-alanyl-D-alanine + H2O = 2 D-alanine</text>
        <dbReference type="Rhea" id="RHEA:20661"/>
        <dbReference type="ChEBI" id="CHEBI:15377"/>
        <dbReference type="ChEBI" id="CHEBI:57416"/>
        <dbReference type="ChEBI" id="CHEBI:57822"/>
        <dbReference type="EC" id="3.4.13.22"/>
    </reaction>
</comment>
<dbReference type="InterPro" id="IPR000755">
    <property type="entry name" value="A_A_dipeptidase"/>
</dbReference>
<dbReference type="GO" id="GO:0008237">
    <property type="term" value="F:metallopeptidase activity"/>
    <property type="evidence" value="ECO:0007669"/>
    <property type="project" value="UniProtKB-KW"/>
</dbReference>
<keyword evidence="2" id="KW-0645">Protease</keyword>
<dbReference type="Pfam" id="PF01427">
    <property type="entry name" value="Peptidase_M15"/>
    <property type="match status" value="1"/>
</dbReference>
<keyword evidence="4" id="KW-0378">Hydrolase</keyword>
<dbReference type="GO" id="GO:0006508">
    <property type="term" value="P:proteolysis"/>
    <property type="evidence" value="ECO:0007669"/>
    <property type="project" value="UniProtKB-KW"/>
</dbReference>
<evidence type="ECO:0000256" key="8">
    <source>
        <dbReference type="ARBA" id="ARBA00023316"/>
    </source>
</evidence>
<keyword evidence="3" id="KW-0479">Metal-binding</keyword>
<sequence length="230" mass="25338">MITTLDGPIVIEPTVSPPPGVGVRECGEPLAEVAGVPGVHAAPAYHQRGITAAGPRIFVRRRVLAALQQASAALPDGIGILVWDGLRTLETQAEIVEQFRRTLPDPGDDATVEMYLALPPASQEEFLAAPPPHATGGAVDVTLCDTEGRPLDLGAEFDEFNERSWLAYYENDDRSEYRRLRRMLYWAMLGAGFAPYSWEFWHYELGTMVSAAFHGERFAEYGAAIPWRKP</sequence>
<evidence type="ECO:0000313" key="10">
    <source>
        <dbReference type="Proteomes" id="UP000190797"/>
    </source>
</evidence>
<evidence type="ECO:0000256" key="6">
    <source>
        <dbReference type="ARBA" id="ARBA00022997"/>
    </source>
</evidence>
<dbReference type="GO" id="GO:0046872">
    <property type="term" value="F:metal ion binding"/>
    <property type="evidence" value="ECO:0007669"/>
    <property type="project" value="UniProtKB-KW"/>
</dbReference>
<keyword evidence="6" id="KW-0224">Dipeptidase</keyword>
<dbReference type="InterPro" id="IPR009045">
    <property type="entry name" value="Zn_M74/Hedgehog-like"/>
</dbReference>
<dbReference type="SUPFAM" id="SSF55166">
    <property type="entry name" value="Hedgehog/DD-peptidase"/>
    <property type="match status" value="1"/>
</dbReference>
<evidence type="ECO:0000313" key="9">
    <source>
        <dbReference type="EMBL" id="AQZ62380.1"/>
    </source>
</evidence>
<evidence type="ECO:0008006" key="11">
    <source>
        <dbReference type="Google" id="ProtNLM"/>
    </source>
</evidence>
<reference evidence="10" key="1">
    <citation type="journal article" date="2017" name="Med. Chem. Commun.">
        <title>Nonomuraea sp. ATCC 55076 harbours the largest actinomycete chromosome to date and the kistamicin biosynthetic gene cluster.</title>
        <authorList>
            <person name="Nazari B."/>
            <person name="Forneris C.C."/>
            <person name="Gibson M.I."/>
            <person name="Moon K."/>
            <person name="Schramma K.R."/>
            <person name="Seyedsayamdost M.R."/>
        </authorList>
    </citation>
    <scope>NUCLEOTIDE SEQUENCE [LARGE SCALE GENOMIC DNA]</scope>
    <source>
        <strain evidence="10">ATCC 55076</strain>
    </source>
</reference>
<keyword evidence="8" id="KW-0961">Cell wall biogenesis/degradation</keyword>
<organism evidence="9 10">
    <name type="scientific">[Actinomadura] parvosata subsp. kistnae</name>
    <dbReference type="NCBI Taxonomy" id="1909395"/>
    <lineage>
        <taxon>Bacteria</taxon>
        <taxon>Bacillati</taxon>
        <taxon>Actinomycetota</taxon>
        <taxon>Actinomycetes</taxon>
        <taxon>Streptosporangiales</taxon>
        <taxon>Streptosporangiaceae</taxon>
        <taxon>Nonomuraea</taxon>
    </lineage>
</organism>
<protein>
    <recommendedName>
        <fullName evidence="11">D-Ala-D-Ala dipeptidase</fullName>
    </recommendedName>
</protein>
<evidence type="ECO:0000256" key="5">
    <source>
        <dbReference type="ARBA" id="ARBA00022833"/>
    </source>
</evidence>
<keyword evidence="10" id="KW-1185">Reference proteome</keyword>
<dbReference type="AlphaFoldDB" id="A0A1U9ZWQ9"/>
<dbReference type="EMBL" id="CP017717">
    <property type="protein sequence ID" value="AQZ62380.1"/>
    <property type="molecule type" value="Genomic_DNA"/>
</dbReference>
<dbReference type="PANTHER" id="PTHR43126">
    <property type="entry name" value="D-ALANYL-D-ALANINE DIPEPTIDASE"/>
    <property type="match status" value="1"/>
</dbReference>
<evidence type="ECO:0000256" key="2">
    <source>
        <dbReference type="ARBA" id="ARBA00022670"/>
    </source>
</evidence>